<dbReference type="STRING" id="619300.G3AK51"/>
<dbReference type="GO" id="GO:0016616">
    <property type="term" value="F:oxidoreductase activity, acting on the CH-OH group of donors, NAD or NADP as acceptor"/>
    <property type="evidence" value="ECO:0007669"/>
    <property type="project" value="TreeGrafter"/>
</dbReference>
<dbReference type="Pfam" id="PF01370">
    <property type="entry name" value="Epimerase"/>
    <property type="match status" value="1"/>
</dbReference>
<keyword evidence="5" id="KW-1185">Reference proteome</keyword>
<dbReference type="KEGG" id="spaa:SPAPADRAFT_60202"/>
<dbReference type="GeneID" id="18873272"/>
<dbReference type="HOGENOM" id="CLU_007383_9_2_1"/>
<evidence type="ECO:0000259" key="3">
    <source>
        <dbReference type="Pfam" id="PF01370"/>
    </source>
</evidence>
<dbReference type="OMA" id="FFLWIDV"/>
<dbReference type="InterPro" id="IPR036291">
    <property type="entry name" value="NAD(P)-bd_dom_sf"/>
</dbReference>
<organism evidence="5">
    <name type="scientific">Spathaspora passalidarum (strain NRRL Y-27907 / 11-Y1)</name>
    <dbReference type="NCBI Taxonomy" id="619300"/>
    <lineage>
        <taxon>Eukaryota</taxon>
        <taxon>Fungi</taxon>
        <taxon>Dikarya</taxon>
        <taxon>Ascomycota</taxon>
        <taxon>Saccharomycotina</taxon>
        <taxon>Pichiomycetes</taxon>
        <taxon>Debaryomycetaceae</taxon>
        <taxon>Spathaspora</taxon>
    </lineage>
</organism>
<dbReference type="InterPro" id="IPR050425">
    <property type="entry name" value="NAD(P)_dehydrat-like"/>
</dbReference>
<proteinExistence type="inferred from homology"/>
<gene>
    <name evidence="4" type="ORF">SPAPADRAFT_60202</name>
</gene>
<dbReference type="InterPro" id="IPR001509">
    <property type="entry name" value="Epimerase_deHydtase"/>
</dbReference>
<sequence>MSTTSVFVSGANGFIAQHIVKQLLSKGYNVVGSVRSEAKGEELKSLVNNDKFSYEIVPSLTEDGAFDDALKKHPEVTVFLHTASPFSFSVKDVENDLMKPAVSGTLNALKAIKEHGPQIKRVVVTSSAVAVFGFGPQFDANKVYNEDDWNPVTYEQALSNPMFGYFGSKKYAEKAAHDFVAKETVNFGISFINPPYVFGPQAYAIKDKTTLNTSNEVINKVVKLTKNDVLPAEGHVFVDVRDVARAHLVAFEKDEAVSKRLLLVSGSYTLDTIANIINKKFPQTTVPKGDESRNPETSKRIHKFDNSRTQKILGFEFKPLEESIIDTVDQIYNA</sequence>
<keyword evidence="1" id="KW-0560">Oxidoreductase</keyword>
<dbReference type="AlphaFoldDB" id="G3AK51"/>
<reference evidence="4 5" key="1">
    <citation type="journal article" date="2011" name="Proc. Natl. Acad. Sci. U.S.A.">
        <title>Comparative genomics of xylose-fermenting fungi for enhanced biofuel production.</title>
        <authorList>
            <person name="Wohlbach D.J."/>
            <person name="Kuo A."/>
            <person name="Sato T.K."/>
            <person name="Potts K.M."/>
            <person name="Salamov A.A."/>
            <person name="LaButti K.M."/>
            <person name="Sun H."/>
            <person name="Clum A."/>
            <person name="Pangilinan J.L."/>
            <person name="Lindquist E.A."/>
            <person name="Lucas S."/>
            <person name="Lapidus A."/>
            <person name="Jin M."/>
            <person name="Gunawan C."/>
            <person name="Balan V."/>
            <person name="Dale B.E."/>
            <person name="Jeffries T.W."/>
            <person name="Zinkel R."/>
            <person name="Barry K.W."/>
            <person name="Grigoriev I.V."/>
            <person name="Gasch A.P."/>
        </authorList>
    </citation>
    <scope>NUCLEOTIDE SEQUENCE [LARGE SCALE GENOMIC DNA]</scope>
    <source>
        <strain evidence="5">NRRL Y-27907 / 11-Y1</strain>
    </source>
</reference>
<dbReference type="eggNOG" id="KOG1502">
    <property type="taxonomic scope" value="Eukaryota"/>
</dbReference>
<dbReference type="InParanoid" id="G3AK51"/>
<dbReference type="Gene3D" id="3.40.50.720">
    <property type="entry name" value="NAD(P)-binding Rossmann-like Domain"/>
    <property type="match status" value="1"/>
</dbReference>
<dbReference type="CDD" id="cd05227">
    <property type="entry name" value="AR_SDR_e"/>
    <property type="match status" value="1"/>
</dbReference>
<accession>G3AK51</accession>
<dbReference type="OrthoDB" id="2735536at2759"/>
<dbReference type="Proteomes" id="UP000000709">
    <property type="component" value="Unassembled WGS sequence"/>
</dbReference>
<comment type="similarity">
    <text evidence="2">Belongs to the NAD(P)-dependent epimerase/dehydratase family. Dihydroflavonol-4-reductase subfamily.</text>
</comment>
<dbReference type="SUPFAM" id="SSF51735">
    <property type="entry name" value="NAD(P)-binding Rossmann-fold domains"/>
    <property type="match status" value="1"/>
</dbReference>
<dbReference type="RefSeq" id="XP_007374377.1">
    <property type="nucleotide sequence ID" value="XM_007374315.1"/>
</dbReference>
<evidence type="ECO:0000313" key="5">
    <source>
        <dbReference type="Proteomes" id="UP000000709"/>
    </source>
</evidence>
<evidence type="ECO:0000313" key="4">
    <source>
        <dbReference type="EMBL" id="EGW32862.1"/>
    </source>
</evidence>
<dbReference type="PANTHER" id="PTHR10366:SF564">
    <property type="entry name" value="STEROL-4-ALPHA-CARBOXYLATE 3-DEHYDROGENASE, DECARBOXYLATING"/>
    <property type="match status" value="1"/>
</dbReference>
<feature type="domain" description="NAD-dependent epimerase/dehydratase" evidence="3">
    <location>
        <begin position="6"/>
        <end position="256"/>
    </location>
</feature>
<evidence type="ECO:0000256" key="2">
    <source>
        <dbReference type="ARBA" id="ARBA00023445"/>
    </source>
</evidence>
<name>G3AK51_SPAPN</name>
<dbReference type="EMBL" id="GL996501">
    <property type="protein sequence ID" value="EGW32862.1"/>
    <property type="molecule type" value="Genomic_DNA"/>
</dbReference>
<dbReference type="PANTHER" id="PTHR10366">
    <property type="entry name" value="NAD DEPENDENT EPIMERASE/DEHYDRATASE"/>
    <property type="match status" value="1"/>
</dbReference>
<evidence type="ECO:0000256" key="1">
    <source>
        <dbReference type="ARBA" id="ARBA00023002"/>
    </source>
</evidence>
<dbReference type="FunFam" id="3.40.50.720:FF:000191">
    <property type="entry name" value="Methylglyoxal reductase (NADPH-dependent)"/>
    <property type="match status" value="1"/>
</dbReference>
<protein>
    <recommendedName>
        <fullName evidence="3">NAD-dependent epimerase/dehydratase domain-containing protein</fullName>
    </recommendedName>
</protein>